<evidence type="ECO:0000259" key="1">
    <source>
        <dbReference type="Pfam" id="PF13649"/>
    </source>
</evidence>
<keyword evidence="3" id="KW-1185">Reference proteome</keyword>
<dbReference type="Pfam" id="PF13649">
    <property type="entry name" value="Methyltransf_25"/>
    <property type="match status" value="1"/>
</dbReference>
<gene>
    <name evidence="2" type="ORF">NM04_05265</name>
</gene>
<dbReference type="EMBL" id="JSAB01000046">
    <property type="protein sequence ID" value="RNF31811.1"/>
    <property type="molecule type" value="Genomic_DNA"/>
</dbReference>
<proteinExistence type="predicted"/>
<dbReference type="InterPro" id="IPR041698">
    <property type="entry name" value="Methyltransf_25"/>
</dbReference>
<dbReference type="AlphaFoldDB" id="A0A422QPU6"/>
<dbReference type="PANTHER" id="PTHR43591:SF24">
    <property type="entry name" value="2-METHOXY-6-POLYPRENYL-1,4-BENZOQUINOL METHYLASE, MITOCHONDRIAL"/>
    <property type="match status" value="1"/>
</dbReference>
<accession>A0A422QPU6</accession>
<dbReference type="Proteomes" id="UP000283254">
    <property type="component" value="Unassembled WGS sequence"/>
</dbReference>
<name>A0A422QPU6_9BURK</name>
<dbReference type="GO" id="GO:0008168">
    <property type="term" value="F:methyltransferase activity"/>
    <property type="evidence" value="ECO:0007669"/>
    <property type="project" value="TreeGrafter"/>
</dbReference>
<dbReference type="PANTHER" id="PTHR43591">
    <property type="entry name" value="METHYLTRANSFERASE"/>
    <property type="match status" value="1"/>
</dbReference>
<dbReference type="CDD" id="cd02440">
    <property type="entry name" value="AdoMet_MTases"/>
    <property type="match status" value="1"/>
</dbReference>
<dbReference type="Gene3D" id="3.40.50.150">
    <property type="entry name" value="Vaccinia Virus protein VP39"/>
    <property type="match status" value="1"/>
</dbReference>
<dbReference type="SUPFAM" id="SSF53335">
    <property type="entry name" value="S-adenosyl-L-methionine-dependent methyltransferases"/>
    <property type="match status" value="1"/>
</dbReference>
<comment type="caution">
    <text evidence="2">The sequence shown here is derived from an EMBL/GenBank/DDBJ whole genome shotgun (WGS) entry which is preliminary data.</text>
</comment>
<feature type="domain" description="Methyltransferase" evidence="1">
    <location>
        <begin position="37"/>
        <end position="128"/>
    </location>
</feature>
<dbReference type="InterPro" id="IPR029063">
    <property type="entry name" value="SAM-dependent_MTases_sf"/>
</dbReference>
<sequence>MSDRFAQVYELTAHRITAPVAIQALRLAGPIDAHTRILDIAAGAGALSIPAAFSGATVMAVDIAPGMVNLLSERLKPFPNAQASVMDGQALAIDDDRFDLAFSIFGVSLFNDWRTGLAEQVRVLRSGGKACIATWKTPPGGGPFLVMAQAIRAVFPQSAPPAPPGGFIALADPARIVTELEEAGLVDVHVVEVQAMWQGATGQAYLDELHDLHRFMPPYVALDEQGRREVDQAILRTLDAYTVGERTHMVSPVLIATGTKA</sequence>
<evidence type="ECO:0000313" key="2">
    <source>
        <dbReference type="EMBL" id="RNF31811.1"/>
    </source>
</evidence>
<evidence type="ECO:0000313" key="3">
    <source>
        <dbReference type="Proteomes" id="UP000283254"/>
    </source>
</evidence>
<protein>
    <recommendedName>
        <fullName evidence="1">Methyltransferase domain-containing protein</fullName>
    </recommendedName>
</protein>
<organism evidence="2 3">
    <name type="scientific">Massilia aurea</name>
    <dbReference type="NCBI Taxonomy" id="373040"/>
    <lineage>
        <taxon>Bacteria</taxon>
        <taxon>Pseudomonadati</taxon>
        <taxon>Pseudomonadota</taxon>
        <taxon>Betaproteobacteria</taxon>
        <taxon>Burkholderiales</taxon>
        <taxon>Oxalobacteraceae</taxon>
        <taxon>Telluria group</taxon>
        <taxon>Massilia</taxon>
    </lineage>
</organism>
<reference evidence="2" key="1">
    <citation type="submission" date="2014-10" db="EMBL/GenBank/DDBJ databases">
        <title>Massilia sp. genome.</title>
        <authorList>
            <person name="Xu B."/>
            <person name="Dai L."/>
            <person name="Huang Z."/>
        </authorList>
    </citation>
    <scope>NUCLEOTIDE SEQUENCE [LARGE SCALE GENOMIC DNA]</scope>
    <source>
        <strain evidence="2">CFS-1</strain>
    </source>
</reference>